<name>D6WKN6_TRICA</name>
<proteinExistence type="predicted"/>
<reference evidence="8 9" key="2">
    <citation type="journal article" date="2010" name="Nucleic Acids Res.">
        <title>BeetleBase in 2010: revisions to provide comprehensive genomic information for Tribolium castaneum.</title>
        <authorList>
            <person name="Kim H.S."/>
            <person name="Murphy T."/>
            <person name="Xia J."/>
            <person name="Caragea D."/>
            <person name="Park Y."/>
            <person name="Beeman R.W."/>
            <person name="Lorenzen M.D."/>
            <person name="Butcher S."/>
            <person name="Manak J.R."/>
            <person name="Brown S.J."/>
        </authorList>
    </citation>
    <scope>GENOME REANNOTATION</scope>
    <source>
        <strain evidence="8 9">Georgia GA2</strain>
    </source>
</reference>
<keyword evidence="9" id="KW-1185">Reference proteome</keyword>
<sequence>MDSNVVPVIGWQYLWTYAGGLNIIEELLDITIIIFMAFSGYSTKAHIFTFVVALASIYTIIFTALHIRGVIRRSRLPWYWIECIAVLIVAVAIVGVSSLVMMDFTRGYVITGIMGYVTAGVYFVDTFERYKVAITPAPKYAWTVPNMPDLE</sequence>
<keyword evidence="4 5" id="KW-0472">Membrane</keyword>
<evidence type="ECO:0000313" key="8">
    <source>
        <dbReference type="EMBL" id="EFA03001.1"/>
    </source>
</evidence>
<feature type="domain" description="MARVEL" evidence="7">
    <location>
        <begin position="13"/>
        <end position="134"/>
    </location>
</feature>
<dbReference type="PROSITE" id="PS51225">
    <property type="entry name" value="MARVEL"/>
    <property type="match status" value="1"/>
</dbReference>
<feature type="transmembrane region" description="Helical" evidence="6">
    <location>
        <begin position="45"/>
        <end position="67"/>
    </location>
</feature>
<dbReference type="AlphaFoldDB" id="D6WKN6"/>
<dbReference type="InParanoid" id="D6WKN6"/>
<feature type="transmembrane region" description="Helical" evidence="6">
    <location>
        <begin position="107"/>
        <end position="124"/>
    </location>
</feature>
<organism evidence="8 9">
    <name type="scientific">Tribolium castaneum</name>
    <name type="common">Red flour beetle</name>
    <dbReference type="NCBI Taxonomy" id="7070"/>
    <lineage>
        <taxon>Eukaryota</taxon>
        <taxon>Metazoa</taxon>
        <taxon>Ecdysozoa</taxon>
        <taxon>Arthropoda</taxon>
        <taxon>Hexapoda</taxon>
        <taxon>Insecta</taxon>
        <taxon>Pterygota</taxon>
        <taxon>Neoptera</taxon>
        <taxon>Endopterygota</taxon>
        <taxon>Coleoptera</taxon>
        <taxon>Polyphaga</taxon>
        <taxon>Cucujiformia</taxon>
        <taxon>Tenebrionidae</taxon>
        <taxon>Tenebrionidae incertae sedis</taxon>
        <taxon>Tribolium</taxon>
    </lineage>
</organism>
<protein>
    <recommendedName>
        <fullName evidence="7">MARVEL domain-containing protein</fullName>
    </recommendedName>
</protein>
<dbReference type="OMA" id="WIECIAV"/>
<keyword evidence="3 6" id="KW-1133">Transmembrane helix</keyword>
<evidence type="ECO:0000313" key="9">
    <source>
        <dbReference type="Proteomes" id="UP000007266"/>
    </source>
</evidence>
<accession>D6WKN6</accession>
<dbReference type="HOGENOM" id="CLU_1733840_0_0_1"/>
<gene>
    <name evidence="8" type="primary">AUGUSTUS-3.0.2_10424</name>
    <name evidence="8" type="ORF">TcasGA2_TC010424</name>
</gene>
<dbReference type="Proteomes" id="UP000007266">
    <property type="component" value="Linkage group 5"/>
</dbReference>
<evidence type="ECO:0000256" key="2">
    <source>
        <dbReference type="ARBA" id="ARBA00022692"/>
    </source>
</evidence>
<reference evidence="8 9" key="1">
    <citation type="journal article" date="2008" name="Nature">
        <title>The genome of the model beetle and pest Tribolium castaneum.</title>
        <authorList>
            <consortium name="Tribolium Genome Sequencing Consortium"/>
            <person name="Richards S."/>
            <person name="Gibbs R.A."/>
            <person name="Weinstock G.M."/>
            <person name="Brown S.J."/>
            <person name="Denell R."/>
            <person name="Beeman R.W."/>
            <person name="Gibbs R."/>
            <person name="Beeman R.W."/>
            <person name="Brown S.J."/>
            <person name="Bucher G."/>
            <person name="Friedrich M."/>
            <person name="Grimmelikhuijzen C.J."/>
            <person name="Klingler M."/>
            <person name="Lorenzen M."/>
            <person name="Richards S."/>
            <person name="Roth S."/>
            <person name="Schroder R."/>
            <person name="Tautz D."/>
            <person name="Zdobnov E.M."/>
            <person name="Muzny D."/>
            <person name="Gibbs R.A."/>
            <person name="Weinstock G.M."/>
            <person name="Attaway T."/>
            <person name="Bell S."/>
            <person name="Buhay C.J."/>
            <person name="Chandrabose M.N."/>
            <person name="Chavez D."/>
            <person name="Clerk-Blankenburg K.P."/>
            <person name="Cree A."/>
            <person name="Dao M."/>
            <person name="Davis C."/>
            <person name="Chacko J."/>
            <person name="Dinh H."/>
            <person name="Dugan-Rocha S."/>
            <person name="Fowler G."/>
            <person name="Garner T.T."/>
            <person name="Garnes J."/>
            <person name="Gnirke A."/>
            <person name="Hawes A."/>
            <person name="Hernandez J."/>
            <person name="Hines S."/>
            <person name="Holder M."/>
            <person name="Hume J."/>
            <person name="Jhangiani S.N."/>
            <person name="Joshi V."/>
            <person name="Khan Z.M."/>
            <person name="Jackson L."/>
            <person name="Kovar C."/>
            <person name="Kowis A."/>
            <person name="Lee S."/>
            <person name="Lewis L.R."/>
            <person name="Margolis J."/>
            <person name="Morgan M."/>
            <person name="Nazareth L.V."/>
            <person name="Nguyen N."/>
            <person name="Okwuonu G."/>
            <person name="Parker D."/>
            <person name="Richards S."/>
            <person name="Ruiz S.J."/>
            <person name="Santibanez J."/>
            <person name="Savard J."/>
            <person name="Scherer S.E."/>
            <person name="Schneider B."/>
            <person name="Sodergren E."/>
            <person name="Tautz D."/>
            <person name="Vattahil S."/>
            <person name="Villasana D."/>
            <person name="White C.S."/>
            <person name="Wright R."/>
            <person name="Park Y."/>
            <person name="Beeman R.W."/>
            <person name="Lord J."/>
            <person name="Oppert B."/>
            <person name="Lorenzen M."/>
            <person name="Brown S."/>
            <person name="Wang L."/>
            <person name="Savard J."/>
            <person name="Tautz D."/>
            <person name="Richards S."/>
            <person name="Weinstock G."/>
            <person name="Gibbs R.A."/>
            <person name="Liu Y."/>
            <person name="Worley K."/>
            <person name="Weinstock G."/>
            <person name="Elsik C.G."/>
            <person name="Reese J.T."/>
            <person name="Elhaik E."/>
            <person name="Landan G."/>
            <person name="Graur D."/>
            <person name="Arensburger P."/>
            <person name="Atkinson P."/>
            <person name="Beeman R.W."/>
            <person name="Beidler J."/>
            <person name="Brown S.J."/>
            <person name="Demuth J.P."/>
            <person name="Drury D.W."/>
            <person name="Du Y.Z."/>
            <person name="Fujiwara H."/>
            <person name="Lorenzen M."/>
            <person name="Maselli V."/>
            <person name="Osanai M."/>
            <person name="Park Y."/>
            <person name="Robertson H.M."/>
            <person name="Tu Z."/>
            <person name="Wang J.J."/>
            <person name="Wang S."/>
            <person name="Richards S."/>
            <person name="Song H."/>
            <person name="Zhang L."/>
            <person name="Sodergren E."/>
            <person name="Werner D."/>
            <person name="Stanke M."/>
            <person name="Morgenstern B."/>
            <person name="Solovyev V."/>
            <person name="Kosarev P."/>
            <person name="Brown G."/>
            <person name="Chen H.C."/>
            <person name="Ermolaeva O."/>
            <person name="Hlavina W."/>
            <person name="Kapustin Y."/>
            <person name="Kiryutin B."/>
            <person name="Kitts P."/>
            <person name="Maglott D."/>
            <person name="Pruitt K."/>
            <person name="Sapojnikov V."/>
            <person name="Souvorov A."/>
            <person name="Mackey A.J."/>
            <person name="Waterhouse R.M."/>
            <person name="Wyder S."/>
            <person name="Zdobnov E.M."/>
            <person name="Zdobnov E.M."/>
            <person name="Wyder S."/>
            <person name="Kriventseva E.V."/>
            <person name="Kadowaki T."/>
            <person name="Bork P."/>
            <person name="Aranda M."/>
            <person name="Bao R."/>
            <person name="Beermann A."/>
            <person name="Berns N."/>
            <person name="Bolognesi R."/>
            <person name="Bonneton F."/>
            <person name="Bopp D."/>
            <person name="Brown S.J."/>
            <person name="Bucher G."/>
            <person name="Butts T."/>
            <person name="Chaumot A."/>
            <person name="Denell R.E."/>
            <person name="Ferrier D.E."/>
            <person name="Friedrich M."/>
            <person name="Gordon C.M."/>
            <person name="Jindra M."/>
            <person name="Klingler M."/>
            <person name="Lan Q."/>
            <person name="Lattorff H.M."/>
            <person name="Laudet V."/>
            <person name="von Levetsow C."/>
            <person name="Liu Z."/>
            <person name="Lutz R."/>
            <person name="Lynch J.A."/>
            <person name="da Fonseca R.N."/>
            <person name="Posnien N."/>
            <person name="Reuter R."/>
            <person name="Roth S."/>
            <person name="Savard J."/>
            <person name="Schinko J.B."/>
            <person name="Schmitt C."/>
            <person name="Schoppmeier M."/>
            <person name="Schroder R."/>
            <person name="Shippy T.D."/>
            <person name="Simonnet F."/>
            <person name="Marques-Souza H."/>
            <person name="Tautz D."/>
            <person name="Tomoyasu Y."/>
            <person name="Trauner J."/>
            <person name="Van der Zee M."/>
            <person name="Vervoort M."/>
            <person name="Wittkopp N."/>
            <person name="Wimmer E.A."/>
            <person name="Yang X."/>
            <person name="Jones A.K."/>
            <person name="Sattelle D.B."/>
            <person name="Ebert P.R."/>
            <person name="Nelson D."/>
            <person name="Scott J.G."/>
            <person name="Beeman R.W."/>
            <person name="Muthukrishnan S."/>
            <person name="Kramer K.J."/>
            <person name="Arakane Y."/>
            <person name="Beeman R.W."/>
            <person name="Zhu Q."/>
            <person name="Hogenkamp D."/>
            <person name="Dixit R."/>
            <person name="Oppert B."/>
            <person name="Jiang H."/>
            <person name="Zou Z."/>
            <person name="Marshall J."/>
            <person name="Elpidina E."/>
            <person name="Vinokurov K."/>
            <person name="Oppert C."/>
            <person name="Zou Z."/>
            <person name="Evans J."/>
            <person name="Lu Z."/>
            <person name="Zhao P."/>
            <person name="Sumathipala N."/>
            <person name="Altincicek B."/>
            <person name="Vilcinskas A."/>
            <person name="Williams M."/>
            <person name="Hultmark D."/>
            <person name="Hetru C."/>
            <person name="Jiang H."/>
            <person name="Grimmelikhuijzen C.J."/>
            <person name="Hauser F."/>
            <person name="Cazzamali G."/>
            <person name="Williamson M."/>
            <person name="Park Y."/>
            <person name="Li B."/>
            <person name="Tanaka Y."/>
            <person name="Predel R."/>
            <person name="Neupert S."/>
            <person name="Schachtner J."/>
            <person name="Verleyen P."/>
            <person name="Raible F."/>
            <person name="Bork P."/>
            <person name="Friedrich M."/>
            <person name="Walden K.K."/>
            <person name="Robertson H.M."/>
            <person name="Angeli S."/>
            <person name="Foret S."/>
            <person name="Bucher G."/>
            <person name="Schuetz S."/>
            <person name="Maleszka R."/>
            <person name="Wimmer E.A."/>
            <person name="Beeman R.W."/>
            <person name="Lorenzen M."/>
            <person name="Tomoyasu Y."/>
            <person name="Miller S.C."/>
            <person name="Grossmann D."/>
            <person name="Bucher G."/>
        </authorList>
    </citation>
    <scope>NUCLEOTIDE SEQUENCE [LARGE SCALE GENOMIC DNA]</scope>
    <source>
        <strain evidence="8 9">Georgia GA2</strain>
    </source>
</reference>
<evidence type="ECO:0000256" key="1">
    <source>
        <dbReference type="ARBA" id="ARBA00004141"/>
    </source>
</evidence>
<feature type="transmembrane region" description="Helical" evidence="6">
    <location>
        <begin position="79"/>
        <end position="101"/>
    </location>
</feature>
<dbReference type="GO" id="GO:0016020">
    <property type="term" value="C:membrane"/>
    <property type="evidence" value="ECO:0000318"/>
    <property type="project" value="GO_Central"/>
</dbReference>
<evidence type="ECO:0000259" key="7">
    <source>
        <dbReference type="PROSITE" id="PS51225"/>
    </source>
</evidence>
<evidence type="ECO:0000256" key="5">
    <source>
        <dbReference type="PROSITE-ProRule" id="PRU00581"/>
    </source>
</evidence>
<evidence type="ECO:0000256" key="3">
    <source>
        <dbReference type="ARBA" id="ARBA00022989"/>
    </source>
</evidence>
<keyword evidence="2 5" id="KW-0812">Transmembrane</keyword>
<evidence type="ECO:0000256" key="6">
    <source>
        <dbReference type="SAM" id="Phobius"/>
    </source>
</evidence>
<dbReference type="OrthoDB" id="10028364at2759"/>
<comment type="subcellular location">
    <subcellularLocation>
        <location evidence="1">Membrane</location>
        <topology evidence="1">Multi-pass membrane protein</topology>
    </subcellularLocation>
</comment>
<evidence type="ECO:0000256" key="4">
    <source>
        <dbReference type="ARBA" id="ARBA00023136"/>
    </source>
</evidence>
<dbReference type="EMBL" id="KQ971342">
    <property type="protein sequence ID" value="EFA03001.1"/>
    <property type="molecule type" value="Genomic_DNA"/>
</dbReference>
<dbReference type="InterPro" id="IPR008253">
    <property type="entry name" value="Marvel"/>
</dbReference>
<dbReference type="KEGG" id="tca:103314923"/>